<organism evidence="5 6">
    <name type="scientific">Triparma retinervis</name>
    <dbReference type="NCBI Taxonomy" id="2557542"/>
    <lineage>
        <taxon>Eukaryota</taxon>
        <taxon>Sar</taxon>
        <taxon>Stramenopiles</taxon>
        <taxon>Ochrophyta</taxon>
        <taxon>Bolidophyceae</taxon>
        <taxon>Parmales</taxon>
        <taxon>Triparmaceae</taxon>
        <taxon>Triparma</taxon>
    </lineage>
</organism>
<dbReference type="SUPFAM" id="SSF55486">
    <property type="entry name" value="Metalloproteases ('zincins'), catalytic domain"/>
    <property type="match status" value="1"/>
</dbReference>
<name>A0A9W7F7C6_9STRA</name>
<dbReference type="Gene3D" id="4.10.470.20">
    <property type="match status" value="1"/>
</dbReference>
<dbReference type="Pfam" id="PF00066">
    <property type="entry name" value="Notch"/>
    <property type="match status" value="1"/>
</dbReference>
<keyword evidence="3" id="KW-0325">Glycoprotein</keyword>
<evidence type="ECO:0000313" key="5">
    <source>
        <dbReference type="EMBL" id="GMI06055.1"/>
    </source>
</evidence>
<dbReference type="Proteomes" id="UP001165082">
    <property type="component" value="Unassembled WGS sequence"/>
</dbReference>
<dbReference type="AlphaFoldDB" id="A0A9W7F7C6"/>
<dbReference type="SMART" id="SM00004">
    <property type="entry name" value="NL"/>
    <property type="match status" value="1"/>
</dbReference>
<keyword evidence="2" id="KW-1015">Disulfide bond</keyword>
<reference evidence="5" key="1">
    <citation type="submission" date="2022-07" db="EMBL/GenBank/DDBJ databases">
        <title>Genome analysis of Parmales, a sister group of diatoms, reveals the evolutionary specialization of diatoms from phago-mixotrophs to photoautotrophs.</title>
        <authorList>
            <person name="Ban H."/>
            <person name="Sato S."/>
            <person name="Yoshikawa S."/>
            <person name="Kazumasa Y."/>
            <person name="Nakamura Y."/>
            <person name="Ichinomiya M."/>
            <person name="Saitoh K."/>
            <person name="Sato N."/>
            <person name="Blanc-Mathieu R."/>
            <person name="Endo H."/>
            <person name="Kuwata A."/>
            <person name="Ogata H."/>
        </authorList>
    </citation>
    <scope>NUCLEOTIDE SEQUENCE</scope>
</reference>
<keyword evidence="6" id="KW-1185">Reference proteome</keyword>
<evidence type="ECO:0000256" key="3">
    <source>
        <dbReference type="ARBA" id="ARBA00023180"/>
    </source>
</evidence>
<protein>
    <recommendedName>
        <fullName evidence="4">LNR domain-containing protein</fullName>
    </recommendedName>
</protein>
<evidence type="ECO:0000256" key="2">
    <source>
        <dbReference type="ARBA" id="ARBA00023157"/>
    </source>
</evidence>
<sequence>MIRRSRLRHLIDDDKASSPYLKNLQIFFNYILEDGRELCSSSTVLTQYIGTSCVDYAFMTAQETFGISSNRKVTLSNKGIATLDLQQKNSCQEEMASITSQLSDPDNSWIYANFMSPVYCDDAAFDGVAHICGRDYFANGRSVDNCFTWVKHPPYGTNNEPGVPFSLLGRPVFSHELGHNVGLTHSGSWEVTASGPLTVEYGDIWSTMGNPATPMLFAFPHRYLLGWYEDHPKLVQQLRPSSGPNATTFSLTLLDINAEDVPTSPPKNSVFGAYFLRSPAYQLVAANYVIAYQGKYTVAGYEGKASVSVHFVEAKNKIFDEGFFEVDETNSVKLVWRTEDDECQFPKRTPGTTYPCETLKWRDPVIGDWSVEILGPIDGPSVPISVTYTPDCSVPDCASSGGGSQSGGGGPDRSVYPPTCDYLSGATYFRDGYCDDDLNVEECNYDGGDCCENTCVDGMSYECGANLYDCKDPWSKLISGGEGGRGGLLGVLAAAGAVAVLLM</sequence>
<dbReference type="InterPro" id="IPR000800">
    <property type="entry name" value="Notch_dom"/>
</dbReference>
<gene>
    <name evidence="5" type="ORF">TrRE_jg3849</name>
</gene>
<comment type="caution">
    <text evidence="5">The sequence shown here is derived from an EMBL/GenBank/DDBJ whole genome shotgun (WGS) entry which is preliminary data.</text>
</comment>
<keyword evidence="1" id="KW-0677">Repeat</keyword>
<dbReference type="EMBL" id="BRXZ01000142">
    <property type="protein sequence ID" value="GMI06055.1"/>
    <property type="molecule type" value="Genomic_DNA"/>
</dbReference>
<proteinExistence type="predicted"/>
<feature type="domain" description="LNR" evidence="4">
    <location>
        <begin position="413"/>
        <end position="451"/>
    </location>
</feature>
<evidence type="ECO:0000259" key="4">
    <source>
        <dbReference type="SMART" id="SM00004"/>
    </source>
</evidence>
<evidence type="ECO:0000313" key="6">
    <source>
        <dbReference type="Proteomes" id="UP001165082"/>
    </source>
</evidence>
<evidence type="ECO:0000256" key="1">
    <source>
        <dbReference type="ARBA" id="ARBA00022737"/>
    </source>
</evidence>
<dbReference type="OrthoDB" id="207353at2759"/>
<accession>A0A9W7F7C6</accession>